<organism evidence="3 4">
    <name type="scientific">Dyella choica</name>
    <dbReference type="NCBI Taxonomy" id="1927959"/>
    <lineage>
        <taxon>Bacteria</taxon>
        <taxon>Pseudomonadati</taxon>
        <taxon>Pseudomonadota</taxon>
        <taxon>Gammaproteobacteria</taxon>
        <taxon>Lysobacterales</taxon>
        <taxon>Rhodanobacteraceae</taxon>
        <taxon>Dyella</taxon>
    </lineage>
</organism>
<keyword evidence="4" id="KW-1185">Reference proteome</keyword>
<comment type="caution">
    <text evidence="3">The sequence shown here is derived from an EMBL/GenBank/DDBJ whole genome shotgun (WGS) entry which is preliminary data.</text>
</comment>
<gene>
    <name evidence="3" type="ORF">EKH80_00595</name>
</gene>
<feature type="compositionally biased region" description="Low complexity" evidence="1">
    <location>
        <begin position="167"/>
        <end position="180"/>
    </location>
</feature>
<evidence type="ECO:0000313" key="4">
    <source>
        <dbReference type="Proteomes" id="UP000274358"/>
    </source>
</evidence>
<evidence type="ECO:0000256" key="2">
    <source>
        <dbReference type="SAM" id="SignalP"/>
    </source>
</evidence>
<feature type="chain" id="PRO_5018782930" evidence="2">
    <location>
        <begin position="25"/>
        <end position="278"/>
    </location>
</feature>
<dbReference type="Proteomes" id="UP000274358">
    <property type="component" value="Unassembled WGS sequence"/>
</dbReference>
<keyword evidence="2" id="KW-0732">Signal</keyword>
<sequence length="278" mass="29313">MKNLAKIILPGLVFAWATPLACMAEGQKTAPTLSAFGSLSPDAIVDYHESLEPDGRTLIYRSVKVVSLDESGKQVVIGQVLERTRDGNFRIVPGRQPEEADLYRQKLCQKLGGVDITNDGDGLIIEPGTLDGVACRGPSPNSKASKYLPKAGLIEGGVLKDTTMENSGSEPSSSAAPASSDYVNPVAPSTSVVVNTNFAVHGTVQYGSTQSGMATGRLTVMNKCVAFRSDPVAPGASGYLQMAVNCWSDSVAGFYPTLVNGCIPAFCRNDYGQVAVFQ</sequence>
<dbReference type="RefSeq" id="WP_126682787.1">
    <property type="nucleotide sequence ID" value="NZ_RYYV01000001.1"/>
</dbReference>
<reference evidence="3 4" key="1">
    <citation type="submission" date="2018-12" db="EMBL/GenBank/DDBJ databases">
        <title>Dyella dinghuensis sp. nov. DHOA06 and Dyella choica sp. nov. 4M-K27, isolated from forest soil.</title>
        <authorList>
            <person name="Qiu L.-H."/>
            <person name="Gao Z.-H."/>
        </authorList>
    </citation>
    <scope>NUCLEOTIDE SEQUENCE [LARGE SCALE GENOMIC DNA]</scope>
    <source>
        <strain evidence="3 4">4M-K27</strain>
    </source>
</reference>
<evidence type="ECO:0000313" key="3">
    <source>
        <dbReference type="EMBL" id="RUL79734.1"/>
    </source>
</evidence>
<accession>A0A3S0RN38</accession>
<feature type="region of interest" description="Disordered" evidence="1">
    <location>
        <begin position="161"/>
        <end position="181"/>
    </location>
</feature>
<dbReference type="EMBL" id="RYYV01000001">
    <property type="protein sequence ID" value="RUL79734.1"/>
    <property type="molecule type" value="Genomic_DNA"/>
</dbReference>
<feature type="signal peptide" evidence="2">
    <location>
        <begin position="1"/>
        <end position="24"/>
    </location>
</feature>
<evidence type="ECO:0000256" key="1">
    <source>
        <dbReference type="SAM" id="MobiDB-lite"/>
    </source>
</evidence>
<dbReference type="AlphaFoldDB" id="A0A3S0RN38"/>
<proteinExistence type="predicted"/>
<protein>
    <submittedName>
        <fullName evidence="3">Uncharacterized protein</fullName>
    </submittedName>
</protein>
<name>A0A3S0RN38_9GAMM</name>